<keyword evidence="2" id="KW-1185">Reference proteome</keyword>
<organism evidence="1 2">
    <name type="scientific">Trichonephila clavata</name>
    <name type="common">Joro spider</name>
    <name type="synonym">Nephila clavata</name>
    <dbReference type="NCBI Taxonomy" id="2740835"/>
    <lineage>
        <taxon>Eukaryota</taxon>
        <taxon>Metazoa</taxon>
        <taxon>Ecdysozoa</taxon>
        <taxon>Arthropoda</taxon>
        <taxon>Chelicerata</taxon>
        <taxon>Arachnida</taxon>
        <taxon>Araneae</taxon>
        <taxon>Araneomorphae</taxon>
        <taxon>Entelegynae</taxon>
        <taxon>Araneoidea</taxon>
        <taxon>Nephilidae</taxon>
        <taxon>Trichonephila</taxon>
    </lineage>
</organism>
<gene>
    <name evidence="1" type="ORF">TNCT_498111</name>
</gene>
<protein>
    <submittedName>
        <fullName evidence="1">Uncharacterized protein</fullName>
    </submittedName>
</protein>
<evidence type="ECO:0000313" key="2">
    <source>
        <dbReference type="Proteomes" id="UP000887116"/>
    </source>
</evidence>
<dbReference type="AlphaFoldDB" id="A0A8X6LDV4"/>
<reference evidence="1" key="1">
    <citation type="submission" date="2020-07" db="EMBL/GenBank/DDBJ databases">
        <title>Multicomponent nature underlies the extraordinary mechanical properties of spider dragline silk.</title>
        <authorList>
            <person name="Kono N."/>
            <person name="Nakamura H."/>
            <person name="Mori M."/>
            <person name="Yoshida Y."/>
            <person name="Ohtoshi R."/>
            <person name="Malay A.D."/>
            <person name="Moran D.A.P."/>
            <person name="Tomita M."/>
            <person name="Numata K."/>
            <person name="Arakawa K."/>
        </authorList>
    </citation>
    <scope>NUCLEOTIDE SEQUENCE</scope>
</reference>
<accession>A0A8X6LDV4</accession>
<dbReference type="EMBL" id="BMAO01005924">
    <property type="protein sequence ID" value="GFR04792.1"/>
    <property type="molecule type" value="Genomic_DNA"/>
</dbReference>
<proteinExistence type="predicted"/>
<comment type="caution">
    <text evidence="1">The sequence shown here is derived from an EMBL/GenBank/DDBJ whole genome shotgun (WGS) entry which is preliminary data.</text>
</comment>
<name>A0A8X6LDV4_TRICU</name>
<dbReference type="Proteomes" id="UP000887116">
    <property type="component" value="Unassembled WGS sequence"/>
</dbReference>
<sequence length="109" mass="12586">MNKIPGPEEMLRVYTQLLNKEKLDENKEISDVLKNSIDENAKSKDDMISFTLNGTVSTNTSLPASNENFPFKKLKFFFPLRERERDSPVKQVLHLTIQVDYTKPPLSSR</sequence>
<evidence type="ECO:0000313" key="1">
    <source>
        <dbReference type="EMBL" id="GFR04792.1"/>
    </source>
</evidence>